<dbReference type="Gene3D" id="1.10.10.10">
    <property type="entry name" value="Winged helix-like DNA-binding domain superfamily/Winged helix DNA-binding domain"/>
    <property type="match status" value="1"/>
</dbReference>
<dbReference type="PROSITE" id="PS00658">
    <property type="entry name" value="FORK_HEAD_2"/>
    <property type="match status" value="1"/>
</dbReference>
<protein>
    <recommendedName>
        <fullName evidence="7">Fork-head domain-containing protein</fullName>
    </recommendedName>
</protein>
<dbReference type="InterPro" id="IPR036390">
    <property type="entry name" value="WH_DNA-bd_sf"/>
</dbReference>
<reference evidence="8 9" key="1">
    <citation type="submission" date="2017-10" db="EMBL/GenBank/DDBJ databases">
        <title>Comparative genomics in systemic dimorphic fungi from Ajellomycetaceae.</title>
        <authorList>
            <person name="Munoz J.F."/>
            <person name="Mcewen J.G."/>
            <person name="Clay O.K."/>
            <person name="Cuomo C.A."/>
        </authorList>
    </citation>
    <scope>NUCLEOTIDE SEQUENCE [LARGE SCALE GENOMIC DNA]</scope>
    <source>
        <strain evidence="8 9">UAMH7299</strain>
    </source>
</reference>
<feature type="compositionally biased region" description="Basic residues" evidence="6">
    <location>
        <begin position="358"/>
        <end position="368"/>
    </location>
</feature>
<accession>A0A2B7XE07</accession>
<proteinExistence type="predicted"/>
<keyword evidence="1" id="KW-0805">Transcription regulation</keyword>
<evidence type="ECO:0000313" key="8">
    <source>
        <dbReference type="EMBL" id="PGH07366.1"/>
    </source>
</evidence>
<dbReference type="GO" id="GO:0000981">
    <property type="term" value="F:DNA-binding transcription factor activity, RNA polymerase II-specific"/>
    <property type="evidence" value="ECO:0007669"/>
    <property type="project" value="TreeGrafter"/>
</dbReference>
<comment type="caution">
    <text evidence="8">The sequence shown here is derived from an EMBL/GenBank/DDBJ whole genome shotgun (WGS) entry which is preliminary data.</text>
</comment>
<keyword evidence="3" id="KW-0804">Transcription</keyword>
<dbReference type="PANTHER" id="PTHR46078">
    <property type="entry name" value="FORKHEAD BOX PROTEIN J2 FAMILY MEMBER"/>
    <property type="match status" value="1"/>
</dbReference>
<dbReference type="SUPFAM" id="SSF46785">
    <property type="entry name" value="Winged helix' DNA-binding domain"/>
    <property type="match status" value="1"/>
</dbReference>
<dbReference type="Proteomes" id="UP000224634">
    <property type="component" value="Unassembled WGS sequence"/>
</dbReference>
<dbReference type="InterPro" id="IPR001766">
    <property type="entry name" value="Fork_head_dom"/>
</dbReference>
<dbReference type="STRING" id="1447883.A0A2B7XE07"/>
<dbReference type="InterPro" id="IPR045912">
    <property type="entry name" value="FOXJ2/3-like"/>
</dbReference>
<evidence type="ECO:0000256" key="6">
    <source>
        <dbReference type="SAM" id="MobiDB-lite"/>
    </source>
</evidence>
<dbReference type="GO" id="GO:0000978">
    <property type="term" value="F:RNA polymerase II cis-regulatory region sequence-specific DNA binding"/>
    <property type="evidence" value="ECO:0007669"/>
    <property type="project" value="TreeGrafter"/>
</dbReference>
<dbReference type="OrthoDB" id="5954824at2759"/>
<gene>
    <name evidence="8" type="ORF">AJ80_08007</name>
</gene>
<feature type="region of interest" description="Disordered" evidence="6">
    <location>
        <begin position="140"/>
        <end position="236"/>
    </location>
</feature>
<keyword evidence="9" id="KW-1185">Reference proteome</keyword>
<comment type="subcellular location">
    <subcellularLocation>
        <location evidence="5">Nucleus</location>
    </subcellularLocation>
</comment>
<organism evidence="8 9">
    <name type="scientific">Polytolypa hystricis (strain UAMH7299)</name>
    <dbReference type="NCBI Taxonomy" id="1447883"/>
    <lineage>
        <taxon>Eukaryota</taxon>
        <taxon>Fungi</taxon>
        <taxon>Dikarya</taxon>
        <taxon>Ascomycota</taxon>
        <taxon>Pezizomycotina</taxon>
        <taxon>Eurotiomycetes</taxon>
        <taxon>Eurotiomycetidae</taxon>
        <taxon>Onygenales</taxon>
        <taxon>Onygenales incertae sedis</taxon>
        <taxon>Polytolypa</taxon>
    </lineage>
</organism>
<dbReference type="InterPro" id="IPR036388">
    <property type="entry name" value="WH-like_DNA-bd_sf"/>
</dbReference>
<feature type="region of interest" description="Disordered" evidence="6">
    <location>
        <begin position="296"/>
        <end position="388"/>
    </location>
</feature>
<evidence type="ECO:0000256" key="4">
    <source>
        <dbReference type="ARBA" id="ARBA00023242"/>
    </source>
</evidence>
<feature type="domain" description="Fork-head" evidence="7">
    <location>
        <begin position="239"/>
        <end position="334"/>
    </location>
</feature>
<evidence type="ECO:0000259" key="7">
    <source>
        <dbReference type="PROSITE" id="PS50039"/>
    </source>
</evidence>
<name>A0A2B7XE07_POLH7</name>
<dbReference type="PROSITE" id="PS50039">
    <property type="entry name" value="FORK_HEAD_3"/>
    <property type="match status" value="1"/>
</dbReference>
<feature type="compositionally biased region" description="Polar residues" evidence="6">
    <location>
        <begin position="157"/>
        <end position="169"/>
    </location>
</feature>
<dbReference type="SMART" id="SM00339">
    <property type="entry name" value="FH"/>
    <property type="match status" value="1"/>
</dbReference>
<keyword evidence="2 5" id="KW-0238">DNA-binding</keyword>
<dbReference type="PANTHER" id="PTHR46078:SF2">
    <property type="entry name" value="FORK-HEAD DOMAIN-CONTAINING PROTEIN"/>
    <property type="match status" value="1"/>
</dbReference>
<keyword evidence="4 5" id="KW-0539">Nucleus</keyword>
<dbReference type="EMBL" id="PDNA01000169">
    <property type="protein sequence ID" value="PGH07366.1"/>
    <property type="molecule type" value="Genomic_DNA"/>
</dbReference>
<dbReference type="GO" id="GO:0005634">
    <property type="term" value="C:nucleus"/>
    <property type="evidence" value="ECO:0007669"/>
    <property type="project" value="UniProtKB-SubCell"/>
</dbReference>
<feature type="DNA-binding region" description="Fork-head" evidence="5">
    <location>
        <begin position="239"/>
        <end position="334"/>
    </location>
</feature>
<sequence>MRKMTIDNTDYVPLRSAKDLQDNPFFADTFSYEMPSVHQPSLSESALYQGNSMDGVSHLALPVSPIDFMSFETPSSHPPQYLSSNSLSPPNPWVLEIDQSSPVSTKMARHHSQAEDRHSSYLSDDFDMFTSIASSYPTDLDSFPFRSIDSPDDVPEKQSSSARQMTSVSAKRRRSDDHTASRPTSGIYPPDSPAHTMASSPCGGSMNLLHTPDRAAPDIGNLASGDEADDDPIPSDEPYAILISKALQSVPGHKMALRDIYEWFEKNTNKAKNTESKGWQNSIRHNLSMNAAFTAFRDPSSPGGHSRKSGNVWSLTPEALHNGVQSTTRYRKPGPTRKCAMSDQSARRRQQSGAKGGKATKKAAKMRHAAQGSPKDHHFPSATSLGHRSHNDTAMVHAVSHDYSQMISTAIPRIDLMDSYALDDVIGCTSLPGHPSVFYHEADIDTQNLTPEIFPVG</sequence>
<dbReference type="AlphaFoldDB" id="A0A2B7XE07"/>
<evidence type="ECO:0000256" key="5">
    <source>
        <dbReference type="PROSITE-ProRule" id="PRU00089"/>
    </source>
</evidence>
<dbReference type="Pfam" id="PF00250">
    <property type="entry name" value="Forkhead"/>
    <property type="match status" value="1"/>
</dbReference>
<dbReference type="InterPro" id="IPR030456">
    <property type="entry name" value="TF_fork_head_CS_2"/>
</dbReference>
<evidence type="ECO:0000313" key="9">
    <source>
        <dbReference type="Proteomes" id="UP000224634"/>
    </source>
</evidence>
<evidence type="ECO:0000256" key="2">
    <source>
        <dbReference type="ARBA" id="ARBA00023125"/>
    </source>
</evidence>
<evidence type="ECO:0000256" key="3">
    <source>
        <dbReference type="ARBA" id="ARBA00023163"/>
    </source>
</evidence>
<evidence type="ECO:0000256" key="1">
    <source>
        <dbReference type="ARBA" id="ARBA00023015"/>
    </source>
</evidence>